<dbReference type="PANTHER" id="PTHR30273:SF2">
    <property type="entry name" value="PROTEIN FECR"/>
    <property type="match status" value="1"/>
</dbReference>
<evidence type="ECO:0000313" key="2">
    <source>
        <dbReference type="EMBL" id="PCG08321.1"/>
    </source>
</evidence>
<dbReference type="InterPro" id="IPR012373">
    <property type="entry name" value="Ferrdict_sens_TM"/>
</dbReference>
<keyword evidence="3" id="KW-1185">Reference proteome</keyword>
<dbReference type="PANTHER" id="PTHR30273">
    <property type="entry name" value="PERIPLASMIC SIGNAL SENSOR AND SIGMA FACTOR ACTIVATOR FECR-RELATED"/>
    <property type="match status" value="1"/>
</dbReference>
<dbReference type="Gene3D" id="2.60.120.1440">
    <property type="match status" value="1"/>
</dbReference>
<protein>
    <recommendedName>
        <fullName evidence="1">FecR protein domain-containing protein</fullName>
    </recommendedName>
</protein>
<evidence type="ECO:0000259" key="1">
    <source>
        <dbReference type="Pfam" id="PF04773"/>
    </source>
</evidence>
<dbReference type="Proteomes" id="UP000218784">
    <property type="component" value="Unassembled WGS sequence"/>
</dbReference>
<name>A0A2A4HWB0_9SPHN</name>
<accession>A0A2A4HWB0</accession>
<gene>
    <name evidence="2" type="ORF">COA17_13150</name>
</gene>
<organism evidence="2 3">
    <name type="scientific">Sphingomonas ginsenosidimutans</name>
    <dbReference type="NCBI Taxonomy" id="862134"/>
    <lineage>
        <taxon>Bacteria</taxon>
        <taxon>Pseudomonadati</taxon>
        <taxon>Pseudomonadota</taxon>
        <taxon>Alphaproteobacteria</taxon>
        <taxon>Sphingomonadales</taxon>
        <taxon>Sphingomonadaceae</taxon>
        <taxon>Sphingomonas</taxon>
    </lineage>
</organism>
<evidence type="ECO:0000313" key="3">
    <source>
        <dbReference type="Proteomes" id="UP000218784"/>
    </source>
</evidence>
<feature type="domain" description="FecR protein" evidence="1">
    <location>
        <begin position="101"/>
        <end position="191"/>
    </location>
</feature>
<dbReference type="EMBL" id="NWVD01000006">
    <property type="protein sequence ID" value="PCG08321.1"/>
    <property type="molecule type" value="Genomic_DNA"/>
</dbReference>
<dbReference type="InterPro" id="IPR006860">
    <property type="entry name" value="FecR"/>
</dbReference>
<sequence length="321" mass="33608">MTGPSPRPPAPLGLRAEAVFDALHDGRGADLHPDDRAEAEAFWEWLGRQDAPAVEDGATPPLRRGWRMALTAAAAALALTVGGRQLYTGAGTTAAPAATEYAAGHAERRVVRLADGSTVTLAADSRVAVRLTPTRRDLRLIAGEALFQVAHDTARPFVVATPHGEVRAVGTAFDVALRAGDASVAVVDGTIRIALRDTGPGAAEPIVKLASRGERVAFGTARRDGQDVGFISQSVAADPETITAWTRGKLVFRGEPLSEVVATVNRYATEQLRLTDRRRAATPVFGVVDQGDVAAVRDLIDDPDALAISRAAPAPVSPTAS</sequence>
<dbReference type="PIRSF" id="PIRSF018266">
    <property type="entry name" value="FecR"/>
    <property type="match status" value="1"/>
</dbReference>
<dbReference type="RefSeq" id="WP_096613044.1">
    <property type="nucleotide sequence ID" value="NZ_NWVD01000006.1"/>
</dbReference>
<reference evidence="2 3" key="1">
    <citation type="submission" date="2017-09" db="EMBL/GenBank/DDBJ databases">
        <title>Sphingomonas ginsenosidimutans KACC 14949, whole genome shotgun sequence.</title>
        <authorList>
            <person name="Feng G."/>
            <person name="Zhu H."/>
        </authorList>
    </citation>
    <scope>NUCLEOTIDE SEQUENCE [LARGE SCALE GENOMIC DNA]</scope>
    <source>
        <strain evidence="2 3">KACC 14949</strain>
    </source>
</reference>
<dbReference type="AlphaFoldDB" id="A0A2A4HWB0"/>
<comment type="caution">
    <text evidence="2">The sequence shown here is derived from an EMBL/GenBank/DDBJ whole genome shotgun (WGS) entry which is preliminary data.</text>
</comment>
<dbReference type="GO" id="GO:0016989">
    <property type="term" value="F:sigma factor antagonist activity"/>
    <property type="evidence" value="ECO:0007669"/>
    <property type="project" value="TreeGrafter"/>
</dbReference>
<dbReference type="Pfam" id="PF04773">
    <property type="entry name" value="FecR"/>
    <property type="match status" value="1"/>
</dbReference>
<proteinExistence type="predicted"/>